<evidence type="ECO:0000313" key="1">
    <source>
        <dbReference type="EMBL" id="ETN13100.1"/>
    </source>
</evidence>
<dbReference type="EMBL" id="KI669575">
    <property type="protein sequence ID" value="ETN13100.1"/>
    <property type="molecule type" value="Genomic_DNA"/>
</dbReference>
<reference evidence="1 2" key="2">
    <citation type="submission" date="2013-11" db="EMBL/GenBank/DDBJ databases">
        <title>The Genome Sequence of Phytophthora parasitica INRA-310.</title>
        <authorList>
            <consortium name="The Broad Institute Genomics Platform"/>
            <person name="Russ C."/>
            <person name="Tyler B."/>
            <person name="Panabieres F."/>
            <person name="Shan W."/>
            <person name="Tripathy S."/>
            <person name="Grunwald N."/>
            <person name="Machado M."/>
            <person name="Johnson C.S."/>
            <person name="Arredondo F."/>
            <person name="Hong C."/>
            <person name="Coffey M."/>
            <person name="Young S.K."/>
            <person name="Zeng Q."/>
            <person name="Gargeya S."/>
            <person name="Fitzgerald M."/>
            <person name="Abouelleil A."/>
            <person name="Alvarado L."/>
            <person name="Chapman S.B."/>
            <person name="Gainer-Dewar J."/>
            <person name="Goldberg J."/>
            <person name="Griggs A."/>
            <person name="Gujja S."/>
            <person name="Hansen M."/>
            <person name="Howarth C."/>
            <person name="Imamovic A."/>
            <person name="Ireland A."/>
            <person name="Larimer J."/>
            <person name="McCowan C."/>
            <person name="Murphy C."/>
            <person name="Pearson M."/>
            <person name="Poon T.W."/>
            <person name="Priest M."/>
            <person name="Roberts A."/>
            <person name="Saif S."/>
            <person name="Shea T."/>
            <person name="Sykes S."/>
            <person name="Wortman J."/>
            <person name="Nusbaum C."/>
            <person name="Birren B."/>
        </authorList>
    </citation>
    <scope>NUCLEOTIDE SEQUENCE [LARGE SCALE GENOMIC DNA]</scope>
    <source>
        <strain evidence="1 2">INRA-310</strain>
    </source>
</reference>
<reference evidence="2" key="1">
    <citation type="submission" date="2011-12" db="EMBL/GenBank/DDBJ databases">
        <authorList>
            <consortium name="The Broad Institute Genome Sequencing Platform"/>
            <person name="Russ C."/>
            <person name="Tyler B."/>
            <person name="Panabieres F."/>
            <person name="Shan W."/>
            <person name="Tripathy S."/>
            <person name="Grunwald N."/>
            <person name="Machado M."/>
            <person name="Young S.K."/>
            <person name="Zeng Q."/>
            <person name="Gargeya S."/>
            <person name="Fitzgerald M."/>
            <person name="Haas B."/>
            <person name="Abouelleil A."/>
            <person name="Alvarado L."/>
            <person name="Arachchi H.M."/>
            <person name="Berlin A."/>
            <person name="Chapman S.B."/>
            <person name="Gearin G."/>
            <person name="Goldberg J."/>
            <person name="Griggs A."/>
            <person name="Gujja S."/>
            <person name="Hansen M."/>
            <person name="Heiman D."/>
            <person name="Howarth C."/>
            <person name="Larimer J."/>
            <person name="Lui A."/>
            <person name="MacDonald P.J.P."/>
            <person name="McCowen C."/>
            <person name="Montmayeur A."/>
            <person name="Murphy C."/>
            <person name="Neiman D."/>
            <person name="Pearson M."/>
            <person name="Priest M."/>
            <person name="Roberts A."/>
            <person name="Saif S."/>
            <person name="Shea T."/>
            <person name="Sisk P."/>
            <person name="Stolte C."/>
            <person name="Sykes S."/>
            <person name="Wortman J."/>
            <person name="Nusbaum C."/>
            <person name="Birren B."/>
        </authorList>
    </citation>
    <scope>NUCLEOTIDE SEQUENCE [LARGE SCALE GENOMIC DNA]</scope>
    <source>
        <strain evidence="2">INRA-310</strain>
    </source>
</reference>
<evidence type="ECO:0000313" key="2">
    <source>
        <dbReference type="Proteomes" id="UP000018817"/>
    </source>
</evidence>
<dbReference type="AlphaFoldDB" id="W2QLG5"/>
<dbReference type="Proteomes" id="UP000018817">
    <property type="component" value="Unassembled WGS sequence"/>
</dbReference>
<name>W2QLG5_PHYN3</name>
<dbReference type="RefSeq" id="XP_008901182.1">
    <property type="nucleotide sequence ID" value="XM_008902934.1"/>
</dbReference>
<organism evidence="1 2">
    <name type="scientific">Phytophthora nicotianae (strain INRA-310)</name>
    <name type="common">Phytophthora parasitica</name>
    <dbReference type="NCBI Taxonomy" id="761204"/>
    <lineage>
        <taxon>Eukaryota</taxon>
        <taxon>Sar</taxon>
        <taxon>Stramenopiles</taxon>
        <taxon>Oomycota</taxon>
        <taxon>Peronosporomycetes</taxon>
        <taxon>Peronosporales</taxon>
        <taxon>Peronosporaceae</taxon>
        <taxon>Phytophthora</taxon>
    </lineage>
</organism>
<accession>W2QLG5</accession>
<proteinExistence type="predicted"/>
<sequence length="130" mass="14606">MLKRESISQSIQQYQAMKIFLSTKQGFKARKSERNARAKSSGLGRAIEFFDLVTLDHPIVPGRVGVYSVVITIVFITPRISRILAPSWAHAFGSRRNPPRKRRDPLIEGTGRFVTIGLLIAECFLTLGHI</sequence>
<protein>
    <submittedName>
        <fullName evidence="1">Uncharacterized protein</fullName>
    </submittedName>
</protein>
<dbReference type="GeneID" id="20177862"/>
<dbReference type="VEuPathDB" id="FungiDB:PPTG_08033"/>
<gene>
    <name evidence="1" type="ORF">PPTG_08033</name>
</gene>